<dbReference type="Proteomes" id="UP000654947">
    <property type="component" value="Unassembled WGS sequence"/>
</dbReference>
<feature type="region of interest" description="Disordered" evidence="2">
    <location>
        <begin position="1"/>
        <end position="30"/>
    </location>
</feature>
<dbReference type="SUPFAM" id="SSF56112">
    <property type="entry name" value="Protein kinase-like (PK-like)"/>
    <property type="match status" value="1"/>
</dbReference>
<dbReference type="PANTHER" id="PTHR12149">
    <property type="entry name" value="FRUCTOSAMINE 3 KINASE-RELATED PROTEIN"/>
    <property type="match status" value="1"/>
</dbReference>
<dbReference type="InterPro" id="IPR016477">
    <property type="entry name" value="Fructo-/Ketosamine-3-kinase"/>
</dbReference>
<dbReference type="Gene3D" id="1.20.1270.240">
    <property type="match status" value="1"/>
</dbReference>
<sequence length="315" mass="34222">MEGEPTTRGVQDGDRTVPERGDHPRDPVTGTMAERLGVIMDRPVRRAALAGSSHDWEITYAELDDGTRLFVKALPRRAPAHGVLSAEARGLAWLGQAFGSPALSPLAWDERIVVLPWVAEDEPTPAAAERLGRQLAGLHLTGAAHHGAPWEGYIGPLPMDNTPSDHWPSFFAEQRLRPYLRRALDQGSLTPADGRVIERAVDSVAELAGPAEPPARIHGDLWSGNVLWRGPDAVLIDPAAHGGHRESDLAMLSLFGLPYLDRVRDAYNEVAPLAEGWRTRVSLHQLHPLLVHVCLFGAAYRTTALDAARAALRSG</sequence>
<keyword evidence="4" id="KW-1185">Reference proteome</keyword>
<comment type="caution">
    <text evidence="3">The sequence shown here is derived from an EMBL/GenBank/DDBJ whole genome shotgun (WGS) entry which is preliminary data.</text>
</comment>
<reference evidence="3 4" key="1">
    <citation type="journal article" date="2014" name="Int. J. Syst. Evol. Microbiol.">
        <title>Complete genome sequence of Corynebacterium casei LMG S-19264T (=DSM 44701T), isolated from a smear-ripened cheese.</title>
        <authorList>
            <consortium name="US DOE Joint Genome Institute (JGI-PGF)"/>
            <person name="Walter F."/>
            <person name="Albersmeier A."/>
            <person name="Kalinowski J."/>
            <person name="Ruckert C."/>
        </authorList>
    </citation>
    <scope>NUCLEOTIDE SEQUENCE [LARGE SCALE GENOMIC DNA]</scope>
    <source>
        <strain evidence="3 4">KCTC 19473</strain>
    </source>
</reference>
<protein>
    <submittedName>
        <fullName evidence="3">Fructosamine kinase</fullName>
    </submittedName>
</protein>
<proteinExistence type="inferred from homology"/>
<dbReference type="Gene3D" id="3.30.200.20">
    <property type="entry name" value="Phosphorylase Kinase, domain 1"/>
    <property type="match status" value="1"/>
</dbReference>
<keyword evidence="1 3" id="KW-0418">Kinase</keyword>
<dbReference type="InterPro" id="IPR011009">
    <property type="entry name" value="Kinase-like_dom_sf"/>
</dbReference>
<feature type="compositionally biased region" description="Basic and acidic residues" evidence="2">
    <location>
        <begin position="11"/>
        <end position="26"/>
    </location>
</feature>
<gene>
    <name evidence="3" type="ORF">GCM10007147_14160</name>
</gene>
<dbReference type="Pfam" id="PF03881">
    <property type="entry name" value="Fructosamin_kin"/>
    <property type="match status" value="1"/>
</dbReference>
<keyword evidence="1" id="KW-0808">Transferase</keyword>
<evidence type="ECO:0000313" key="3">
    <source>
        <dbReference type="EMBL" id="GHD21105.1"/>
    </source>
</evidence>
<accession>A0A918XA91</accession>
<dbReference type="RefSeq" id="WP_017577606.1">
    <property type="nucleotide sequence ID" value="NZ_BMXL01000005.1"/>
</dbReference>
<dbReference type="Gene3D" id="1.10.510.10">
    <property type="entry name" value="Transferase(Phosphotransferase) domain 1"/>
    <property type="match status" value="1"/>
</dbReference>
<comment type="similarity">
    <text evidence="1">Belongs to the fructosamine kinase family.</text>
</comment>
<evidence type="ECO:0000313" key="4">
    <source>
        <dbReference type="Proteomes" id="UP000654947"/>
    </source>
</evidence>
<dbReference type="GO" id="GO:0016301">
    <property type="term" value="F:kinase activity"/>
    <property type="evidence" value="ECO:0007669"/>
    <property type="project" value="UniProtKB-UniRule"/>
</dbReference>
<name>A0A918XA91_9ACTN</name>
<dbReference type="AlphaFoldDB" id="A0A918XA91"/>
<organism evidence="3 4">
    <name type="scientific">Nocardiopsis kunsanensis</name>
    <dbReference type="NCBI Taxonomy" id="141693"/>
    <lineage>
        <taxon>Bacteria</taxon>
        <taxon>Bacillati</taxon>
        <taxon>Actinomycetota</taxon>
        <taxon>Actinomycetes</taxon>
        <taxon>Streptosporangiales</taxon>
        <taxon>Nocardiopsidaceae</taxon>
        <taxon>Nocardiopsis</taxon>
    </lineage>
</organism>
<dbReference type="PIRSF" id="PIRSF006221">
    <property type="entry name" value="Ketosamine-3-kinase"/>
    <property type="match status" value="1"/>
</dbReference>
<evidence type="ECO:0000256" key="2">
    <source>
        <dbReference type="SAM" id="MobiDB-lite"/>
    </source>
</evidence>
<evidence type="ECO:0000256" key="1">
    <source>
        <dbReference type="PIRNR" id="PIRNR006221"/>
    </source>
</evidence>
<dbReference type="PANTHER" id="PTHR12149:SF8">
    <property type="entry name" value="PROTEIN-RIBULOSAMINE 3-KINASE"/>
    <property type="match status" value="1"/>
</dbReference>
<dbReference type="EMBL" id="BMXL01000005">
    <property type="protein sequence ID" value="GHD21105.1"/>
    <property type="molecule type" value="Genomic_DNA"/>
</dbReference>